<protein>
    <recommendedName>
        <fullName evidence="7">Phospholipase B-like</fullName>
        <ecNumber evidence="7">3.1.1.-</ecNumber>
    </recommendedName>
</protein>
<evidence type="ECO:0000256" key="6">
    <source>
        <dbReference type="ARBA" id="ARBA00023180"/>
    </source>
</evidence>
<feature type="chain" id="PRO_5044988132" description="Phospholipase B-like" evidence="7">
    <location>
        <begin position="25"/>
        <end position="562"/>
    </location>
</feature>
<dbReference type="Proteomes" id="UP001164746">
    <property type="component" value="Chromosome 13"/>
</dbReference>
<evidence type="ECO:0000256" key="3">
    <source>
        <dbReference type="ARBA" id="ARBA00022801"/>
    </source>
</evidence>
<dbReference type="Gene3D" id="3.60.60.30">
    <property type="match status" value="1"/>
</dbReference>
<dbReference type="PANTHER" id="PTHR12370">
    <property type="entry name" value="PHOSPHOLIPASE B-RELATED"/>
    <property type="match status" value="1"/>
</dbReference>
<keyword evidence="5 7" id="KW-0443">Lipid metabolism</keyword>
<keyword evidence="3 7" id="KW-0378">Hydrolase</keyword>
<gene>
    <name evidence="8" type="ORF">MAR_036733</name>
</gene>
<comment type="function">
    <text evidence="7">Putative phospholipase.</text>
</comment>
<evidence type="ECO:0000256" key="2">
    <source>
        <dbReference type="ARBA" id="ARBA00022729"/>
    </source>
</evidence>
<evidence type="ECO:0000256" key="1">
    <source>
        <dbReference type="ARBA" id="ARBA00007835"/>
    </source>
</evidence>
<proteinExistence type="inferred from homology"/>
<keyword evidence="9" id="KW-1185">Reference proteome</keyword>
<evidence type="ECO:0000313" key="8">
    <source>
        <dbReference type="EMBL" id="WAR23064.1"/>
    </source>
</evidence>
<reference evidence="8" key="1">
    <citation type="submission" date="2022-11" db="EMBL/GenBank/DDBJ databases">
        <title>Centuries of genome instability and evolution in soft-shell clam transmissible cancer (bioRxiv).</title>
        <authorList>
            <person name="Hart S.F.M."/>
            <person name="Yonemitsu M.A."/>
            <person name="Giersch R.M."/>
            <person name="Beal B.F."/>
            <person name="Arriagada G."/>
            <person name="Davis B.W."/>
            <person name="Ostrander E.A."/>
            <person name="Goff S.P."/>
            <person name="Metzger M.J."/>
        </authorList>
    </citation>
    <scope>NUCLEOTIDE SEQUENCE</scope>
    <source>
        <strain evidence="8">MELC-2E11</strain>
        <tissue evidence="8">Siphon/mantle</tissue>
    </source>
</reference>
<dbReference type="EMBL" id="CP111024">
    <property type="protein sequence ID" value="WAR23064.1"/>
    <property type="molecule type" value="Genomic_DNA"/>
</dbReference>
<organism evidence="8 9">
    <name type="scientific">Mya arenaria</name>
    <name type="common">Soft-shell clam</name>
    <dbReference type="NCBI Taxonomy" id="6604"/>
    <lineage>
        <taxon>Eukaryota</taxon>
        <taxon>Metazoa</taxon>
        <taxon>Spiralia</taxon>
        <taxon>Lophotrochozoa</taxon>
        <taxon>Mollusca</taxon>
        <taxon>Bivalvia</taxon>
        <taxon>Autobranchia</taxon>
        <taxon>Heteroconchia</taxon>
        <taxon>Euheterodonta</taxon>
        <taxon>Imparidentia</taxon>
        <taxon>Neoheterodontei</taxon>
        <taxon>Myida</taxon>
        <taxon>Myoidea</taxon>
        <taxon>Myidae</taxon>
        <taxon>Mya</taxon>
    </lineage>
</organism>
<evidence type="ECO:0000256" key="5">
    <source>
        <dbReference type="ARBA" id="ARBA00023098"/>
    </source>
</evidence>
<evidence type="ECO:0000313" key="9">
    <source>
        <dbReference type="Proteomes" id="UP001164746"/>
    </source>
</evidence>
<dbReference type="Pfam" id="PF04916">
    <property type="entry name" value="Phospholip_B"/>
    <property type="match status" value="1"/>
</dbReference>
<feature type="signal peptide" evidence="7">
    <location>
        <begin position="1"/>
        <end position="24"/>
    </location>
</feature>
<accession>A0ABY7FPH9</accession>
<dbReference type="PANTHER" id="PTHR12370:SF3">
    <property type="entry name" value="PHOSPHOLIPASE B-LIKE 2-RELATED"/>
    <property type="match status" value="1"/>
</dbReference>
<dbReference type="EC" id="3.1.1.-" evidence="7"/>
<evidence type="ECO:0000256" key="4">
    <source>
        <dbReference type="ARBA" id="ARBA00022963"/>
    </source>
</evidence>
<sequence length="562" mass="62985">MSKAQTYLSVFYFLFLGAFLGANALESACVVKNDSGNFKINSDCSGGWVARADFDNFVNKTGWGYLSVETNDAYDDGDQSYAAGLVEGFISKDLITMHWQNTVAGQFCERPLNPGCEKLRNFLQNNLAWMQQQIKEKQNDYWNMVRLFLIQVRGLTDGYFNKPGHASTDIDPFGLYVLSLSGDMEDIPNAMNPTRRPKVKGSGSCSALIKLLPGNKDLYVSHDTWDSYQSMLRVLKKYSFGFHLMSGDSVPGKVITMSSYPGVLLSGDDYYLISSGMASLETTIGNSNPSLYKYVTSNTVLEGTRTMVANRLGTNGKDWATLFSQYNSGTYNNQWMVVDYRHFLPGFTPTKGLLTVLEQIPGSVVFDDQTDLLTKQTYWPSYNIAFYPEIFNKSGCWDNVQKYGDWFTYDKAPRAQIFKRDHGKVTDLKSMQALMRYNDFQHDPLARCNCTPPYSGENGISARCDLNPANGTYPFGALGHRSHGGTDMKLTNSEMFQRLEFIAISGPTYDQLPPFQWSKADFAAACPHFGHPDIFQFQPVTFNGTLDKSYGSGRINVNLSVQ</sequence>
<keyword evidence="2 7" id="KW-0732">Signal</keyword>
<dbReference type="InterPro" id="IPR007000">
    <property type="entry name" value="PLipase_B-like"/>
</dbReference>
<keyword evidence="6" id="KW-0325">Glycoprotein</keyword>
<evidence type="ECO:0000256" key="7">
    <source>
        <dbReference type="RuleBase" id="RU364138"/>
    </source>
</evidence>
<name>A0ABY7FPH9_MYAAR</name>
<comment type="similarity">
    <text evidence="1 7">Belongs to the phospholipase B-like family.</text>
</comment>
<keyword evidence="4 7" id="KW-0442">Lipid degradation</keyword>